<reference evidence="6 7" key="1">
    <citation type="submission" date="2016-10" db="EMBL/GenBank/DDBJ databases">
        <authorList>
            <person name="de Groot N.N."/>
        </authorList>
    </citation>
    <scope>NUCLEOTIDE SEQUENCE [LARGE SCALE GENOMIC DNA]</scope>
    <source>
        <strain evidence="6 7">DSM 44892</strain>
    </source>
</reference>
<dbReference type="InterPro" id="IPR029058">
    <property type="entry name" value="AB_hydrolase_fold"/>
</dbReference>
<dbReference type="AlphaFoldDB" id="A0A1G8M055"/>
<dbReference type="EC" id="3.1.1.-" evidence="4"/>
<accession>A0A1G8M055</accession>
<feature type="active site" description="Acyl-ester intermediate" evidence="3">
    <location>
        <position position="198"/>
    </location>
</feature>
<sequence>MGETTETVSLVVHTTRGAVRGRVDGDTYAWKGIPYAAPPVGPRRFRAPQPREPWDGVRECGAFGPIAPQGHNSGVPIDPELQTDEDCLSLNVWAPPSAAGGLEPVMVWIHGGAYCLGSSAQAIYDGRHLVETGDVVLVTMNYRVGALGFLDLSSFSTEERTFDANCGLRDQVAALEWVRENIAAFGGDPDAVTLFGESSGAGSITTLMTCPSAAGLFHRAIAQSPPATSVYGAERAATVAGRFLDILHLTPDEIATVRELPVEEIVAASDTLVDEVPTRIPGTLAMAPVVDREFLPRYPVAAFQKGYSHRIPLIIGTNKDEASIFKFMKSPLLPVTSDSVQAMLEALAADHPELPHERLAEIIAAYPDREKSSGALAVSRDAAFRMPALWVADAHSRHSPTWMYRFDHATPVLRAARIGAGHATELPYVFGNFGTLDVDPTFWLGGRKSALDVAGRIQRRWLAFAHHAVPAALDGSRHWLRYDDESRSTLLIDRVDSVVSDPDHDLRVAWGDEVMGFN</sequence>
<dbReference type="Proteomes" id="UP000183263">
    <property type="component" value="Unassembled WGS sequence"/>
</dbReference>
<dbReference type="InterPro" id="IPR002018">
    <property type="entry name" value="CarbesteraseB"/>
</dbReference>
<dbReference type="GO" id="GO:0004104">
    <property type="term" value="F:cholinesterase activity"/>
    <property type="evidence" value="ECO:0007669"/>
    <property type="project" value="InterPro"/>
</dbReference>
<dbReference type="EMBL" id="FNDN01000009">
    <property type="protein sequence ID" value="SDI61306.1"/>
    <property type="molecule type" value="Genomic_DNA"/>
</dbReference>
<dbReference type="Pfam" id="PF00135">
    <property type="entry name" value="COesterase"/>
    <property type="match status" value="1"/>
</dbReference>
<evidence type="ECO:0000256" key="4">
    <source>
        <dbReference type="RuleBase" id="RU361235"/>
    </source>
</evidence>
<dbReference type="InterPro" id="IPR000997">
    <property type="entry name" value="Cholinesterase"/>
</dbReference>
<evidence type="ECO:0000256" key="3">
    <source>
        <dbReference type="PIRSR" id="PIRSR600997-1"/>
    </source>
</evidence>
<gene>
    <name evidence="6" type="ORF">SAMN05444695_10964</name>
</gene>
<comment type="similarity">
    <text evidence="1 4">Belongs to the type-B carboxylesterase/lipase family.</text>
</comment>
<organism evidence="6 7">
    <name type="scientific">Rhodococcus triatomae</name>
    <dbReference type="NCBI Taxonomy" id="300028"/>
    <lineage>
        <taxon>Bacteria</taxon>
        <taxon>Bacillati</taxon>
        <taxon>Actinomycetota</taxon>
        <taxon>Actinomycetes</taxon>
        <taxon>Mycobacteriales</taxon>
        <taxon>Nocardiaceae</taxon>
        <taxon>Rhodococcus</taxon>
    </lineage>
</organism>
<dbReference type="Gene3D" id="3.40.50.1820">
    <property type="entry name" value="alpha/beta hydrolase"/>
    <property type="match status" value="1"/>
</dbReference>
<evidence type="ECO:0000259" key="5">
    <source>
        <dbReference type="Pfam" id="PF00135"/>
    </source>
</evidence>
<feature type="active site" description="Charge relay system" evidence="3">
    <location>
        <position position="422"/>
    </location>
</feature>
<keyword evidence="2 4" id="KW-0378">Hydrolase</keyword>
<dbReference type="ESTHER" id="9noca-a0a1g8m055">
    <property type="family name" value="Carb_B_Bacteria"/>
</dbReference>
<dbReference type="RefSeq" id="WP_246442613.1">
    <property type="nucleotide sequence ID" value="NZ_CP048813.1"/>
</dbReference>
<dbReference type="PANTHER" id="PTHR11559">
    <property type="entry name" value="CARBOXYLESTERASE"/>
    <property type="match status" value="1"/>
</dbReference>
<evidence type="ECO:0000256" key="1">
    <source>
        <dbReference type="ARBA" id="ARBA00005964"/>
    </source>
</evidence>
<keyword evidence="7" id="KW-1185">Reference proteome</keyword>
<feature type="active site" description="Charge relay system" evidence="3">
    <location>
        <position position="321"/>
    </location>
</feature>
<protein>
    <recommendedName>
        <fullName evidence="4">Carboxylic ester hydrolase</fullName>
        <ecNumber evidence="4">3.1.1.-</ecNumber>
    </recommendedName>
</protein>
<dbReference type="SUPFAM" id="SSF53474">
    <property type="entry name" value="alpha/beta-Hydrolases"/>
    <property type="match status" value="1"/>
</dbReference>
<evidence type="ECO:0000256" key="2">
    <source>
        <dbReference type="ARBA" id="ARBA00022801"/>
    </source>
</evidence>
<dbReference type="InterPro" id="IPR050309">
    <property type="entry name" value="Type-B_Carboxylest/Lipase"/>
</dbReference>
<evidence type="ECO:0000313" key="7">
    <source>
        <dbReference type="Proteomes" id="UP000183263"/>
    </source>
</evidence>
<feature type="domain" description="Carboxylesterase type B" evidence="5">
    <location>
        <begin position="10"/>
        <end position="495"/>
    </location>
</feature>
<name>A0A1G8M055_9NOCA</name>
<dbReference type="InterPro" id="IPR019826">
    <property type="entry name" value="Carboxylesterase_B_AS"/>
</dbReference>
<dbReference type="PROSITE" id="PS00122">
    <property type="entry name" value="CARBOXYLESTERASE_B_1"/>
    <property type="match status" value="1"/>
</dbReference>
<proteinExistence type="inferred from homology"/>
<dbReference type="PRINTS" id="PR00878">
    <property type="entry name" value="CHOLNESTRASE"/>
</dbReference>
<evidence type="ECO:0000313" key="6">
    <source>
        <dbReference type="EMBL" id="SDI61306.1"/>
    </source>
</evidence>